<dbReference type="RefSeq" id="WP_301774487.1">
    <property type="nucleotide sequence ID" value="NZ_JAGGJB010000003.1"/>
</dbReference>
<dbReference type="InterPro" id="IPR051218">
    <property type="entry name" value="Sec_MonoDiacylglyc_Lipase"/>
</dbReference>
<feature type="domain" description="Fungal lipase-type" evidence="1">
    <location>
        <begin position="125"/>
        <end position="249"/>
    </location>
</feature>
<dbReference type="Proteomes" id="UP001169492">
    <property type="component" value="Unassembled WGS sequence"/>
</dbReference>
<accession>A0AAW7QZS5</accession>
<dbReference type="Gene3D" id="3.40.50.1820">
    <property type="entry name" value="alpha/beta hydrolase"/>
    <property type="match status" value="1"/>
</dbReference>
<dbReference type="GO" id="GO:0006629">
    <property type="term" value="P:lipid metabolic process"/>
    <property type="evidence" value="ECO:0007669"/>
    <property type="project" value="InterPro"/>
</dbReference>
<dbReference type="SUPFAM" id="SSF53474">
    <property type="entry name" value="alpha/beta-Hydrolases"/>
    <property type="match status" value="1"/>
</dbReference>
<sequence>MSIFQSTNDLHQSMDLLSKSTPSYRKAYSDRTSWFMACASELAYRKFNPPKVSEKQIELLEKVLLKVAPKNKKALLKLLQLFEYDNEQELKQMCEDLVILKAELVRTFDNEDTQAILIRTREFLVLSFRGTESNSWADIKTDFDAKLISCRTNGRVHSGFYAAFEKVEGEILNALNESEHNLLPLFITGHSLGGALATVAAKLITHTGGNAACYTFGSPRVADDDWLMEMKTCVYRVVNAADGVTLVPLRGSTLQIVAWILRLIPVVGKPIRDWLLKHLFGYLHAGDMRFLSTIEPGAYQNARLLTHVDIVYRARALINRLSPFKSVLTDHYIAVYRRKLAAIALQRNR</sequence>
<dbReference type="PANTHER" id="PTHR45856:SF24">
    <property type="entry name" value="FUNGAL LIPASE-LIKE DOMAIN-CONTAINING PROTEIN"/>
    <property type="match status" value="1"/>
</dbReference>
<dbReference type="AlphaFoldDB" id="A0AAW7QZS5"/>
<reference evidence="4 5" key="1">
    <citation type="submission" date="2021-03" db="EMBL/GenBank/DDBJ databases">
        <title>Pseudidiomarina terrestris, a new bacterium isolated from saline soil.</title>
        <authorList>
            <person name="Galisteo C."/>
            <person name="De La Haba R."/>
            <person name="Sanchez-Porro C."/>
            <person name="Ventosa A."/>
        </authorList>
    </citation>
    <scope>NUCLEOTIDE SEQUENCE [LARGE SCALE GENOMIC DNA]</scope>
    <source>
        <strain evidence="2 5">1APP75-32.1</strain>
        <strain evidence="4">1APR75-15</strain>
        <strain evidence="3">1ASR75-15</strain>
    </source>
</reference>
<evidence type="ECO:0000313" key="2">
    <source>
        <dbReference type="EMBL" id="MDN7124538.1"/>
    </source>
</evidence>
<protein>
    <submittedName>
        <fullName evidence="2">Lipase family protein</fullName>
    </submittedName>
</protein>
<evidence type="ECO:0000313" key="5">
    <source>
        <dbReference type="Proteomes" id="UP001169492"/>
    </source>
</evidence>
<dbReference type="Proteomes" id="UP001169491">
    <property type="component" value="Unassembled WGS sequence"/>
</dbReference>
<dbReference type="InterPro" id="IPR029058">
    <property type="entry name" value="AB_hydrolase_fold"/>
</dbReference>
<dbReference type="InterPro" id="IPR002921">
    <property type="entry name" value="Fungal_lipase-type"/>
</dbReference>
<gene>
    <name evidence="2" type="ORF">J6I90_06560</name>
    <name evidence="3" type="ORF">J6I92_04745</name>
</gene>
<dbReference type="PANTHER" id="PTHR45856">
    <property type="entry name" value="ALPHA/BETA-HYDROLASES SUPERFAMILY PROTEIN"/>
    <property type="match status" value="1"/>
</dbReference>
<dbReference type="EMBL" id="JAGGJB010000003">
    <property type="protein sequence ID" value="MDN7124538.1"/>
    <property type="molecule type" value="Genomic_DNA"/>
</dbReference>
<organism evidence="2 5">
    <name type="scientific">Pseudidiomarina terrestris</name>
    <dbReference type="NCBI Taxonomy" id="2820060"/>
    <lineage>
        <taxon>Bacteria</taxon>
        <taxon>Pseudomonadati</taxon>
        <taxon>Pseudomonadota</taxon>
        <taxon>Gammaproteobacteria</taxon>
        <taxon>Alteromonadales</taxon>
        <taxon>Idiomarinaceae</taxon>
        <taxon>Pseudidiomarina</taxon>
    </lineage>
</organism>
<evidence type="ECO:0000313" key="3">
    <source>
        <dbReference type="EMBL" id="MDN7129171.1"/>
    </source>
</evidence>
<proteinExistence type="predicted"/>
<keyword evidence="4" id="KW-1185">Reference proteome</keyword>
<evidence type="ECO:0000259" key="1">
    <source>
        <dbReference type="Pfam" id="PF01764"/>
    </source>
</evidence>
<dbReference type="Pfam" id="PF01764">
    <property type="entry name" value="Lipase_3"/>
    <property type="match status" value="1"/>
</dbReference>
<name>A0AAW7QZS5_9GAMM</name>
<dbReference type="EMBL" id="JAGGJC010000001">
    <property type="protein sequence ID" value="MDN7129171.1"/>
    <property type="molecule type" value="Genomic_DNA"/>
</dbReference>
<comment type="caution">
    <text evidence="2">The sequence shown here is derived from an EMBL/GenBank/DDBJ whole genome shotgun (WGS) entry which is preliminary data.</text>
</comment>
<dbReference type="CDD" id="cd00519">
    <property type="entry name" value="Lipase_3"/>
    <property type="match status" value="1"/>
</dbReference>
<evidence type="ECO:0000313" key="4">
    <source>
        <dbReference type="Proteomes" id="UP001169491"/>
    </source>
</evidence>